<gene>
    <name evidence="2" type="ORF">HX822_27370</name>
    <name evidence="3" type="ORF">HX828_12755</name>
</gene>
<sequence>MRASTLYLLLFGLFGINTLAAAQACPYPSAIRYVDGHFQGTAKDSPWVSPPMDGQDFVETFVGAIFIPREPGERKNGYLEKCLYKTARENMVALRYGSVRSAGTMSLADTTHWRPGTDVFGQQIFQCDDRQPDNCAFTLEGSTR</sequence>
<comment type="caution">
    <text evidence="2">The sequence shown here is derived from an EMBL/GenBank/DDBJ whole genome shotgun (WGS) entry which is preliminary data.</text>
</comment>
<accession>A0A7Y8JSN6</accession>
<dbReference type="EMBL" id="JACARG010000056">
    <property type="protein sequence ID" value="NWE16681.1"/>
    <property type="molecule type" value="Genomic_DNA"/>
</dbReference>
<dbReference type="InterPro" id="IPR022231">
    <property type="entry name" value="DUF3757"/>
</dbReference>
<evidence type="ECO:0000313" key="3">
    <source>
        <dbReference type="EMBL" id="NWE76432.1"/>
    </source>
</evidence>
<dbReference type="RefSeq" id="WP_177079550.1">
    <property type="nucleotide sequence ID" value="NZ_JACARF010000014.1"/>
</dbReference>
<dbReference type="Pfam" id="PF12582">
    <property type="entry name" value="DUF3757"/>
    <property type="match status" value="1"/>
</dbReference>
<evidence type="ECO:0000256" key="1">
    <source>
        <dbReference type="SAM" id="SignalP"/>
    </source>
</evidence>
<evidence type="ECO:0000313" key="5">
    <source>
        <dbReference type="Proteomes" id="UP000537188"/>
    </source>
</evidence>
<proteinExistence type="predicted"/>
<feature type="signal peptide" evidence="1">
    <location>
        <begin position="1"/>
        <end position="24"/>
    </location>
</feature>
<dbReference type="PROSITE" id="PS51257">
    <property type="entry name" value="PROKAR_LIPOPROTEIN"/>
    <property type="match status" value="1"/>
</dbReference>
<dbReference type="Proteomes" id="UP000537188">
    <property type="component" value="Unassembled WGS sequence"/>
</dbReference>
<protein>
    <submittedName>
        <fullName evidence="2">DUF3757 domain-containing protein</fullName>
    </submittedName>
</protein>
<dbReference type="EMBL" id="JACARF010000014">
    <property type="protein sequence ID" value="NWE76432.1"/>
    <property type="molecule type" value="Genomic_DNA"/>
</dbReference>
<name>A0A7Y8JSN6_9PSED</name>
<feature type="chain" id="PRO_5036218556" evidence="1">
    <location>
        <begin position="25"/>
        <end position="144"/>
    </location>
</feature>
<dbReference type="Proteomes" id="UP000531950">
    <property type="component" value="Unassembled WGS sequence"/>
</dbReference>
<dbReference type="AlphaFoldDB" id="A0A7Y8JSN6"/>
<organism evidence="2 4">
    <name type="scientific">Pseudomonas yamanorum</name>
    <dbReference type="NCBI Taxonomy" id="515393"/>
    <lineage>
        <taxon>Bacteria</taxon>
        <taxon>Pseudomonadati</taxon>
        <taxon>Pseudomonadota</taxon>
        <taxon>Gammaproteobacteria</taxon>
        <taxon>Pseudomonadales</taxon>
        <taxon>Pseudomonadaceae</taxon>
        <taxon>Pseudomonas</taxon>
    </lineage>
</organism>
<keyword evidence="1" id="KW-0732">Signal</keyword>
<evidence type="ECO:0000313" key="2">
    <source>
        <dbReference type="EMBL" id="NWE16681.1"/>
    </source>
</evidence>
<reference evidence="4 5" key="1">
    <citation type="submission" date="2020-04" db="EMBL/GenBank/DDBJ databases">
        <title>Molecular characterization of pseudomonads from Agaricus bisporus reveal novel blotch 2 pathogens in Western Europe.</title>
        <authorList>
            <person name="Taparia T."/>
            <person name="Krijger M."/>
            <person name="Haynes E."/>
            <person name="Elpinstone J.G."/>
            <person name="Noble R."/>
            <person name="Van Der Wolf J."/>
        </authorList>
    </citation>
    <scope>NUCLEOTIDE SEQUENCE [LARGE SCALE GENOMIC DNA]</scope>
    <source>
        <strain evidence="3 5">IPO3781</strain>
        <strain evidence="2 4">IPO3782</strain>
    </source>
</reference>
<evidence type="ECO:0000313" key="4">
    <source>
        <dbReference type="Proteomes" id="UP000531950"/>
    </source>
</evidence>